<reference evidence="2" key="1">
    <citation type="submission" date="2023-03" db="EMBL/GenBank/DDBJ databases">
        <title>Massive genome expansion in bonnet fungi (Mycena s.s.) driven by repeated elements and novel gene families across ecological guilds.</title>
        <authorList>
            <consortium name="Lawrence Berkeley National Laboratory"/>
            <person name="Harder C.B."/>
            <person name="Miyauchi S."/>
            <person name="Viragh M."/>
            <person name="Kuo A."/>
            <person name="Thoen E."/>
            <person name="Andreopoulos B."/>
            <person name="Lu D."/>
            <person name="Skrede I."/>
            <person name="Drula E."/>
            <person name="Henrissat B."/>
            <person name="Morin E."/>
            <person name="Kohler A."/>
            <person name="Barry K."/>
            <person name="LaButti K."/>
            <person name="Morin E."/>
            <person name="Salamov A."/>
            <person name="Lipzen A."/>
            <person name="Mereny Z."/>
            <person name="Hegedus B."/>
            <person name="Baldrian P."/>
            <person name="Stursova M."/>
            <person name="Weitz H."/>
            <person name="Taylor A."/>
            <person name="Grigoriev I.V."/>
            <person name="Nagy L.G."/>
            <person name="Martin F."/>
            <person name="Kauserud H."/>
        </authorList>
    </citation>
    <scope>NUCLEOTIDE SEQUENCE</scope>
    <source>
        <strain evidence="2">CBHHK200</strain>
    </source>
</reference>
<feature type="domain" description="C2H2-type" evidence="1">
    <location>
        <begin position="215"/>
        <end position="237"/>
    </location>
</feature>
<gene>
    <name evidence="2" type="ORF">C8F04DRAFT_1311180</name>
</gene>
<keyword evidence="3" id="KW-1185">Reference proteome</keyword>
<protein>
    <recommendedName>
        <fullName evidence="1">C2H2-type domain-containing protein</fullName>
    </recommendedName>
</protein>
<feature type="non-terminal residue" evidence="2">
    <location>
        <position position="281"/>
    </location>
</feature>
<dbReference type="Proteomes" id="UP001218188">
    <property type="component" value="Unassembled WGS sequence"/>
</dbReference>
<organism evidence="2 3">
    <name type="scientific">Mycena alexandri</name>
    <dbReference type="NCBI Taxonomy" id="1745969"/>
    <lineage>
        <taxon>Eukaryota</taxon>
        <taxon>Fungi</taxon>
        <taxon>Dikarya</taxon>
        <taxon>Basidiomycota</taxon>
        <taxon>Agaricomycotina</taxon>
        <taxon>Agaricomycetes</taxon>
        <taxon>Agaricomycetidae</taxon>
        <taxon>Agaricales</taxon>
        <taxon>Marasmiineae</taxon>
        <taxon>Mycenaceae</taxon>
        <taxon>Mycena</taxon>
    </lineage>
</organism>
<evidence type="ECO:0000259" key="1">
    <source>
        <dbReference type="PROSITE" id="PS00028"/>
    </source>
</evidence>
<sequence>PLRRTSEKRRRQCWLERDVDFTAHQTAQDPLRRQMSTVRRTVCYRTLCSQGPRYLELKTTCSEHQVNLSSDTRDVVPKSIRWRPTSRGEHAGENFFLKGENLFMDVEVNATGRAQDEIAAGIGIIRVRSAREGRWRILNRRRLGGQDASAQNGFGVARGRGLREIDNSPPTLMLRSPYLSALSRADVSLISRLRTNFSALNAHRFRCRLSPSPSCDACGAAFETRAHFLLHCPAWDHFRPPLQHASYSAGLLGAVDVRTLLNHPKVIKATARFISDTKRFS</sequence>
<dbReference type="AlphaFoldDB" id="A0AAD6WPN0"/>
<dbReference type="InterPro" id="IPR013087">
    <property type="entry name" value="Znf_C2H2_type"/>
</dbReference>
<accession>A0AAD6WPN0</accession>
<dbReference type="PROSITE" id="PS00028">
    <property type="entry name" value="ZINC_FINGER_C2H2_1"/>
    <property type="match status" value="1"/>
</dbReference>
<evidence type="ECO:0000313" key="2">
    <source>
        <dbReference type="EMBL" id="KAJ7022388.1"/>
    </source>
</evidence>
<name>A0AAD6WPN0_9AGAR</name>
<comment type="caution">
    <text evidence="2">The sequence shown here is derived from an EMBL/GenBank/DDBJ whole genome shotgun (WGS) entry which is preliminary data.</text>
</comment>
<evidence type="ECO:0000313" key="3">
    <source>
        <dbReference type="Proteomes" id="UP001218188"/>
    </source>
</evidence>
<proteinExistence type="predicted"/>
<dbReference type="EMBL" id="JARJCM010000210">
    <property type="protein sequence ID" value="KAJ7022388.1"/>
    <property type="molecule type" value="Genomic_DNA"/>
</dbReference>